<name>A0A1I6H2R0_HALSD</name>
<evidence type="ECO:0000313" key="8">
    <source>
        <dbReference type="Proteomes" id="UP000198932"/>
    </source>
</evidence>
<feature type="region of interest" description="Disordered" evidence="5">
    <location>
        <begin position="58"/>
        <end position="95"/>
    </location>
</feature>
<dbReference type="GO" id="GO:0046872">
    <property type="term" value="F:metal ion binding"/>
    <property type="evidence" value="ECO:0007669"/>
    <property type="project" value="UniProtKB-KW"/>
</dbReference>
<dbReference type="RefSeq" id="WP_092922334.1">
    <property type="nucleotide sequence ID" value="NZ_FOYN01000003.1"/>
</dbReference>
<dbReference type="STRING" id="35743.SAMN04487937_2369"/>
<dbReference type="EMBL" id="FOYN01000003">
    <property type="protein sequence ID" value="SFR48703.1"/>
    <property type="molecule type" value="Genomic_DNA"/>
</dbReference>
<keyword evidence="2" id="KW-0479">Metal-binding</keyword>
<dbReference type="Gene3D" id="3.40.5.90">
    <property type="entry name" value="CDGSH iron-sulfur domain, mitoNEET-type"/>
    <property type="match status" value="1"/>
</dbReference>
<evidence type="ECO:0000256" key="2">
    <source>
        <dbReference type="ARBA" id="ARBA00022723"/>
    </source>
</evidence>
<dbReference type="GO" id="GO:0005737">
    <property type="term" value="C:cytoplasm"/>
    <property type="evidence" value="ECO:0007669"/>
    <property type="project" value="UniProtKB-ARBA"/>
</dbReference>
<reference evidence="8" key="1">
    <citation type="submission" date="2016-10" db="EMBL/GenBank/DDBJ databases">
        <authorList>
            <person name="Varghese N."/>
            <person name="Submissions S."/>
        </authorList>
    </citation>
    <scope>NUCLEOTIDE SEQUENCE [LARGE SCALE GENOMIC DNA]</scope>
    <source>
        <strain evidence="8">RD 26</strain>
    </source>
</reference>
<evidence type="ECO:0000256" key="3">
    <source>
        <dbReference type="ARBA" id="ARBA00023004"/>
    </source>
</evidence>
<dbReference type="GO" id="GO:0051537">
    <property type="term" value="F:2 iron, 2 sulfur cluster binding"/>
    <property type="evidence" value="ECO:0007669"/>
    <property type="project" value="UniProtKB-KW"/>
</dbReference>
<accession>A0A1I6H2R0</accession>
<keyword evidence="3" id="KW-0408">Iron</keyword>
<dbReference type="OrthoDB" id="5781at2157"/>
<dbReference type="SMART" id="SM00704">
    <property type="entry name" value="ZnF_CDGSH"/>
    <property type="match status" value="1"/>
</dbReference>
<dbReference type="InterPro" id="IPR018967">
    <property type="entry name" value="FeS-contain_CDGSH-typ"/>
</dbReference>
<dbReference type="Pfam" id="PF09360">
    <property type="entry name" value="zf-CDGSH"/>
    <property type="match status" value="1"/>
</dbReference>
<keyword evidence="1" id="KW-0001">2Fe-2S</keyword>
<evidence type="ECO:0000313" key="7">
    <source>
        <dbReference type="EMBL" id="SFR48703.1"/>
    </source>
</evidence>
<evidence type="ECO:0000256" key="5">
    <source>
        <dbReference type="SAM" id="MobiDB-lite"/>
    </source>
</evidence>
<dbReference type="Proteomes" id="UP000198932">
    <property type="component" value="Unassembled WGS sequence"/>
</dbReference>
<feature type="compositionally biased region" description="Basic and acidic residues" evidence="5">
    <location>
        <begin position="65"/>
        <end position="88"/>
    </location>
</feature>
<evidence type="ECO:0000259" key="6">
    <source>
        <dbReference type="SMART" id="SM00704"/>
    </source>
</evidence>
<evidence type="ECO:0000256" key="4">
    <source>
        <dbReference type="ARBA" id="ARBA00023014"/>
    </source>
</evidence>
<dbReference type="AlphaFoldDB" id="A0A1I6H2R0"/>
<feature type="domain" description="Iron-binding zinc finger CDGSH type" evidence="6">
    <location>
        <begin position="10"/>
        <end position="50"/>
    </location>
</feature>
<organism evidence="7 8">
    <name type="scientific">Halorubrum sodomense</name>
    <dbReference type="NCBI Taxonomy" id="35743"/>
    <lineage>
        <taxon>Archaea</taxon>
        <taxon>Methanobacteriati</taxon>
        <taxon>Methanobacteriota</taxon>
        <taxon>Stenosarchaea group</taxon>
        <taxon>Halobacteria</taxon>
        <taxon>Halobacteriales</taxon>
        <taxon>Haloferacaceae</taxon>
        <taxon>Halorubrum</taxon>
    </lineage>
</organism>
<proteinExistence type="predicted"/>
<keyword evidence="8" id="KW-1185">Reference proteome</keyword>
<dbReference type="InterPro" id="IPR042216">
    <property type="entry name" value="MitoNEET_CISD"/>
</dbReference>
<keyword evidence="4" id="KW-0411">Iron-sulfur</keyword>
<evidence type="ECO:0000256" key="1">
    <source>
        <dbReference type="ARBA" id="ARBA00022714"/>
    </source>
</evidence>
<gene>
    <name evidence="7" type="ORF">SAMN04487937_2369</name>
</gene>
<sequence>MAREVTHEERGPAILDESDAGDDGLIYVCQCGLSDAKPLCDGSHNATDDEADGVVYKYSNDDADGERREVGEIDGGRRGVNSERREIDGNDDADR</sequence>
<protein>
    <submittedName>
        <fullName evidence="7">Iron-binding zinc finger CDGSH type</fullName>
    </submittedName>
</protein>